<proteinExistence type="predicted"/>
<name>A0A6M1U1I0_9RHOB</name>
<dbReference type="EMBL" id="JAALFE010000008">
    <property type="protein sequence ID" value="NGQ91284.1"/>
    <property type="molecule type" value="Genomic_DNA"/>
</dbReference>
<dbReference type="AlphaFoldDB" id="A0A6M1U1I0"/>
<dbReference type="RefSeq" id="WP_165049656.1">
    <property type="nucleotide sequence ID" value="NZ_JAALFE010000008.1"/>
</dbReference>
<dbReference type="Proteomes" id="UP000474758">
    <property type="component" value="Unassembled WGS sequence"/>
</dbReference>
<gene>
    <name evidence="1" type="ORF">G5V65_10275</name>
</gene>
<keyword evidence="2" id="KW-1185">Reference proteome</keyword>
<reference evidence="1 2" key="1">
    <citation type="submission" date="2020-02" db="EMBL/GenBank/DDBJ databases">
        <title>Rhodobacter translucens sp. nov., a novel bacterium isolated from activated sludge.</title>
        <authorList>
            <person name="Liu J."/>
        </authorList>
    </citation>
    <scope>NUCLEOTIDE SEQUENCE [LARGE SCALE GENOMIC DNA]</scope>
    <source>
        <strain evidence="1 2">HX-7-19</strain>
    </source>
</reference>
<dbReference type="SUPFAM" id="SSF53474">
    <property type="entry name" value="alpha/beta-Hydrolases"/>
    <property type="match status" value="1"/>
</dbReference>
<accession>A0A6M1U1I0</accession>
<evidence type="ECO:0000313" key="2">
    <source>
        <dbReference type="Proteomes" id="UP000474758"/>
    </source>
</evidence>
<evidence type="ECO:0008006" key="3">
    <source>
        <dbReference type="Google" id="ProtNLM"/>
    </source>
</evidence>
<organism evidence="1 2">
    <name type="scientific">Paragemmobacter kunshanensis</name>
    <dbReference type="NCBI Taxonomy" id="2583234"/>
    <lineage>
        <taxon>Bacteria</taxon>
        <taxon>Pseudomonadati</taxon>
        <taxon>Pseudomonadota</taxon>
        <taxon>Alphaproteobacteria</taxon>
        <taxon>Rhodobacterales</taxon>
        <taxon>Paracoccaceae</taxon>
        <taxon>Paragemmobacter</taxon>
    </lineage>
</organism>
<sequence length="243" mass="26354">MTAAPRLDITLLRKDRGLWVWWHRGRSRRLVVVFSSVGHGPNTPPILEFARSATADGRDNAVFIADPQRSWLNAPGLIEDIVEVIEAAREEVGADETVTLGYSMGGFAALVIGGFVPVQAALAFSPQMSIDPALVPDEGRWARYRSRIGAIRIRCAADLMAAGTAHHIVMGMSRLEKPQTRLLPQAANTNLYFLPGARHDTATRIKQAGLLPEVVDLAFARRGDALADLLSQSLNARSKGKAA</sequence>
<protein>
    <recommendedName>
        <fullName evidence="3">Alpha/beta hydrolase</fullName>
    </recommendedName>
</protein>
<dbReference type="InterPro" id="IPR029058">
    <property type="entry name" value="AB_hydrolase_fold"/>
</dbReference>
<dbReference type="Gene3D" id="3.40.50.1820">
    <property type="entry name" value="alpha/beta hydrolase"/>
    <property type="match status" value="1"/>
</dbReference>
<evidence type="ECO:0000313" key="1">
    <source>
        <dbReference type="EMBL" id="NGQ91284.1"/>
    </source>
</evidence>
<comment type="caution">
    <text evidence="1">The sequence shown here is derived from an EMBL/GenBank/DDBJ whole genome shotgun (WGS) entry which is preliminary data.</text>
</comment>